<dbReference type="EMBL" id="JBGFTR010000008">
    <property type="protein sequence ID" value="MFH7565031.1"/>
    <property type="molecule type" value="Genomic_DNA"/>
</dbReference>
<gene>
    <name evidence="3" type="ORF">AB9R89_06810</name>
</gene>
<reference evidence="3 4" key="1">
    <citation type="submission" date="2024-08" db="EMBL/GenBank/DDBJ databases">
        <title>Oceanimonas smirnovii Genome sequencing and assembly.</title>
        <authorList>
            <person name="Tang B."/>
        </authorList>
    </citation>
    <scope>NUCLEOTIDE SEQUENCE [LARGE SCALE GENOMIC DNA]</scope>
    <source>
        <strain evidence="3 4">OS2020-119</strain>
    </source>
</reference>
<dbReference type="CDD" id="cd10456">
    <property type="entry name" value="GIY-YIG_UPF0213"/>
    <property type="match status" value="1"/>
</dbReference>
<dbReference type="RefSeq" id="WP_395535899.1">
    <property type="nucleotide sequence ID" value="NZ_CP166302.1"/>
</dbReference>
<accession>A0ABW7P0N2</accession>
<organism evidence="3 4">
    <name type="scientific">Oceanimonas smirnovii</name>
    <dbReference type="NCBI Taxonomy" id="264574"/>
    <lineage>
        <taxon>Bacteria</taxon>
        <taxon>Pseudomonadati</taxon>
        <taxon>Pseudomonadota</taxon>
        <taxon>Gammaproteobacteria</taxon>
        <taxon>Aeromonadales</taxon>
        <taxon>Aeromonadaceae</taxon>
        <taxon>Oceanimonas</taxon>
    </lineage>
</organism>
<dbReference type="PANTHER" id="PTHR34477">
    <property type="entry name" value="UPF0213 PROTEIN YHBQ"/>
    <property type="match status" value="1"/>
</dbReference>
<sequence>MNDSSVTHSMTQASSPSQWFLYLLRCQDGSLYGGISTAPERRCHEHNKIQRRASRYVWARRPAILVWQQPVADKSTALKLEYRLKRLPKTKKEQLLTQPDGWQQLLPALTGASAPSVALTAE</sequence>
<evidence type="ECO:0000256" key="1">
    <source>
        <dbReference type="ARBA" id="ARBA00007435"/>
    </source>
</evidence>
<dbReference type="Proteomes" id="UP001610706">
    <property type="component" value="Unassembled WGS sequence"/>
</dbReference>
<name>A0ABW7P0N2_9GAMM</name>
<dbReference type="PROSITE" id="PS50164">
    <property type="entry name" value="GIY_YIG"/>
    <property type="match status" value="1"/>
</dbReference>
<comment type="caution">
    <text evidence="3">The sequence shown here is derived from an EMBL/GenBank/DDBJ whole genome shotgun (WGS) entry which is preliminary data.</text>
</comment>
<dbReference type="PANTHER" id="PTHR34477:SF1">
    <property type="entry name" value="UPF0213 PROTEIN YHBQ"/>
    <property type="match status" value="1"/>
</dbReference>
<proteinExistence type="inferred from homology"/>
<dbReference type="Pfam" id="PF01541">
    <property type="entry name" value="GIY-YIG"/>
    <property type="match status" value="1"/>
</dbReference>
<comment type="similarity">
    <text evidence="1">Belongs to the UPF0213 family.</text>
</comment>
<dbReference type="InterPro" id="IPR000305">
    <property type="entry name" value="GIY-YIG_endonuc"/>
</dbReference>
<dbReference type="InterPro" id="IPR035901">
    <property type="entry name" value="GIY-YIG_endonuc_sf"/>
</dbReference>
<protein>
    <submittedName>
        <fullName evidence="3">GIY-YIG nuclease family protein</fullName>
    </submittedName>
</protein>
<dbReference type="Gene3D" id="3.40.1440.10">
    <property type="entry name" value="GIY-YIG endonuclease"/>
    <property type="match status" value="1"/>
</dbReference>
<keyword evidence="4" id="KW-1185">Reference proteome</keyword>
<feature type="domain" description="GIY-YIG" evidence="2">
    <location>
        <begin position="17"/>
        <end position="94"/>
    </location>
</feature>
<dbReference type="SUPFAM" id="SSF82771">
    <property type="entry name" value="GIY-YIG endonuclease"/>
    <property type="match status" value="1"/>
</dbReference>
<evidence type="ECO:0000259" key="2">
    <source>
        <dbReference type="PROSITE" id="PS50164"/>
    </source>
</evidence>
<evidence type="ECO:0000313" key="4">
    <source>
        <dbReference type="Proteomes" id="UP001610706"/>
    </source>
</evidence>
<dbReference type="InterPro" id="IPR050190">
    <property type="entry name" value="UPF0213_domain"/>
</dbReference>
<evidence type="ECO:0000313" key="3">
    <source>
        <dbReference type="EMBL" id="MFH7565031.1"/>
    </source>
</evidence>